<dbReference type="Gene3D" id="1.20.1250.20">
    <property type="entry name" value="MFS general substrate transporter like domains"/>
    <property type="match status" value="1"/>
</dbReference>
<dbReference type="PANTHER" id="PTHR23513">
    <property type="entry name" value="INTEGRAL MEMBRANE EFFLUX PROTEIN-RELATED"/>
    <property type="match status" value="1"/>
</dbReference>
<evidence type="ECO:0000256" key="3">
    <source>
        <dbReference type="ARBA" id="ARBA00022692"/>
    </source>
</evidence>
<protein>
    <submittedName>
        <fullName evidence="7">MFS transporter</fullName>
    </submittedName>
</protein>
<dbReference type="PRINTS" id="PR01988">
    <property type="entry name" value="EXPORTERBACE"/>
</dbReference>
<dbReference type="RefSeq" id="WP_317796748.1">
    <property type="nucleotide sequence ID" value="NZ_AP028461.1"/>
</dbReference>
<comment type="caution">
    <text evidence="7">The sequence shown here is derived from an EMBL/GenBank/DDBJ whole genome shotgun (WGS) entry which is preliminary data.</text>
</comment>
<evidence type="ECO:0000313" key="7">
    <source>
        <dbReference type="EMBL" id="MFD1373437.1"/>
    </source>
</evidence>
<dbReference type="Proteomes" id="UP001597183">
    <property type="component" value="Unassembled WGS sequence"/>
</dbReference>
<dbReference type="Pfam" id="PF07690">
    <property type="entry name" value="MFS_1"/>
    <property type="match status" value="1"/>
</dbReference>
<evidence type="ECO:0000256" key="4">
    <source>
        <dbReference type="ARBA" id="ARBA00022989"/>
    </source>
</evidence>
<dbReference type="CDD" id="cd06173">
    <property type="entry name" value="MFS_MefA_like"/>
    <property type="match status" value="1"/>
</dbReference>
<keyword evidence="2" id="KW-1003">Cell membrane</keyword>
<evidence type="ECO:0000256" key="5">
    <source>
        <dbReference type="ARBA" id="ARBA00023136"/>
    </source>
</evidence>
<feature type="transmembrane region" description="Helical" evidence="6">
    <location>
        <begin position="46"/>
        <end position="65"/>
    </location>
</feature>
<dbReference type="PANTHER" id="PTHR23513:SF11">
    <property type="entry name" value="STAPHYLOFERRIN A TRANSPORTER"/>
    <property type="match status" value="1"/>
</dbReference>
<evidence type="ECO:0000313" key="8">
    <source>
        <dbReference type="Proteomes" id="UP001597183"/>
    </source>
</evidence>
<feature type="transmembrane region" description="Helical" evidence="6">
    <location>
        <begin position="103"/>
        <end position="129"/>
    </location>
</feature>
<dbReference type="InterPro" id="IPR036259">
    <property type="entry name" value="MFS_trans_sf"/>
</dbReference>
<dbReference type="EMBL" id="JBHTMK010000067">
    <property type="protein sequence ID" value="MFD1373437.1"/>
    <property type="molecule type" value="Genomic_DNA"/>
</dbReference>
<feature type="transmembrane region" description="Helical" evidence="6">
    <location>
        <begin position="287"/>
        <end position="305"/>
    </location>
</feature>
<feature type="transmembrane region" description="Helical" evidence="6">
    <location>
        <begin position="20"/>
        <end position="40"/>
    </location>
</feature>
<keyword evidence="4 6" id="KW-1133">Transmembrane helix</keyword>
<feature type="transmembrane region" description="Helical" evidence="6">
    <location>
        <begin position="141"/>
        <end position="163"/>
    </location>
</feature>
<feature type="transmembrane region" description="Helical" evidence="6">
    <location>
        <begin position="377"/>
        <end position="397"/>
    </location>
</feature>
<keyword evidence="5 6" id="KW-0472">Membrane</keyword>
<keyword evidence="8" id="KW-1185">Reference proteome</keyword>
<name>A0ABW4AV27_9ACTN</name>
<comment type="subcellular location">
    <subcellularLocation>
        <location evidence="1">Cell membrane</location>
        <topology evidence="1">Multi-pass membrane protein</topology>
    </subcellularLocation>
</comment>
<evidence type="ECO:0000256" key="2">
    <source>
        <dbReference type="ARBA" id="ARBA00022475"/>
    </source>
</evidence>
<dbReference type="InterPro" id="IPR022324">
    <property type="entry name" value="Bacilysin_exporter_BacE_put"/>
</dbReference>
<feature type="transmembrane region" description="Helical" evidence="6">
    <location>
        <begin position="224"/>
        <end position="246"/>
    </location>
</feature>
<dbReference type="InterPro" id="IPR011701">
    <property type="entry name" value="MFS"/>
</dbReference>
<feature type="transmembrane region" description="Helical" evidence="6">
    <location>
        <begin position="77"/>
        <end position="97"/>
    </location>
</feature>
<keyword evidence="3 6" id="KW-0812">Transmembrane</keyword>
<evidence type="ECO:0000256" key="1">
    <source>
        <dbReference type="ARBA" id="ARBA00004651"/>
    </source>
</evidence>
<sequence>MTLRTALRDPLIRRLSTAQALSVIGDGCNSVALAFAVVMLTDSTTLLSAALAARVVGLTVSLLFGGVMADRFDRGSILIWSDLIRFVAQAVLAAGLLSGHVGVPVIIGLQLVHGLASGCFLPTYGGFIARLVATEQLQRTNAAITTAAGIANVAGPALAGALTATVGPAWALGIDALTFLGSAMLIASCQSRMPRFERAGEKRSGESVLHELRSGGREVLSRPWLTAGVGYFVVSQLCITGPLFVLGPVLAEQHLGGAAAWGILLTGFAGGGVLGSLVAARFEPRRPMLTMLCCAVLIAPLLLAFSLRSPFAVLVTAEVIAGAATMFTDILWQSTMQAHVPDAVLSRVLSWDLLGYTLSRPVSMGLVGFVAQTAGMVATFAAAALALITTAAITASLRPSRMLGRQPLPSADSKEGLA</sequence>
<feature type="transmembrane region" description="Helical" evidence="6">
    <location>
        <begin position="258"/>
        <end position="280"/>
    </location>
</feature>
<gene>
    <name evidence="7" type="ORF">ACFQ5G_49600</name>
</gene>
<reference evidence="8" key="1">
    <citation type="journal article" date="2019" name="Int. J. Syst. Evol. Microbiol.">
        <title>The Global Catalogue of Microorganisms (GCM) 10K type strain sequencing project: providing services to taxonomists for standard genome sequencing and annotation.</title>
        <authorList>
            <consortium name="The Broad Institute Genomics Platform"/>
            <consortium name="The Broad Institute Genome Sequencing Center for Infectious Disease"/>
            <person name="Wu L."/>
            <person name="Ma J."/>
        </authorList>
    </citation>
    <scope>NUCLEOTIDE SEQUENCE [LARGE SCALE GENOMIC DNA]</scope>
    <source>
        <strain evidence="8">CCM 7526</strain>
    </source>
</reference>
<accession>A0ABW4AV27</accession>
<proteinExistence type="predicted"/>
<organism evidence="7 8">
    <name type="scientific">Actinoplanes sichuanensis</name>
    <dbReference type="NCBI Taxonomy" id="512349"/>
    <lineage>
        <taxon>Bacteria</taxon>
        <taxon>Bacillati</taxon>
        <taxon>Actinomycetota</taxon>
        <taxon>Actinomycetes</taxon>
        <taxon>Micromonosporales</taxon>
        <taxon>Micromonosporaceae</taxon>
        <taxon>Actinoplanes</taxon>
    </lineage>
</organism>
<feature type="transmembrane region" description="Helical" evidence="6">
    <location>
        <begin position="169"/>
        <end position="189"/>
    </location>
</feature>
<dbReference type="SUPFAM" id="SSF103473">
    <property type="entry name" value="MFS general substrate transporter"/>
    <property type="match status" value="1"/>
</dbReference>
<evidence type="ECO:0000256" key="6">
    <source>
        <dbReference type="SAM" id="Phobius"/>
    </source>
</evidence>